<keyword evidence="2" id="KW-1185">Reference proteome</keyword>
<evidence type="ECO:0000313" key="2">
    <source>
        <dbReference type="Proteomes" id="UP000827872"/>
    </source>
</evidence>
<protein>
    <submittedName>
        <fullName evidence="1">Uncharacterized protein</fullName>
    </submittedName>
</protein>
<comment type="caution">
    <text evidence="1">The sequence shown here is derived from an EMBL/GenBank/DDBJ whole genome shotgun (WGS) entry which is preliminary data.</text>
</comment>
<reference evidence="1" key="1">
    <citation type="submission" date="2021-08" db="EMBL/GenBank/DDBJ databases">
        <title>The first chromosome-level gecko genome reveals the dynamic sex chromosomes of Neotropical dwarf geckos (Sphaerodactylidae: Sphaerodactylus).</title>
        <authorList>
            <person name="Pinto B.J."/>
            <person name="Keating S.E."/>
            <person name="Gamble T."/>
        </authorList>
    </citation>
    <scope>NUCLEOTIDE SEQUENCE</scope>
    <source>
        <strain evidence="1">TG3544</strain>
    </source>
</reference>
<proteinExistence type="predicted"/>
<gene>
    <name evidence="1" type="ORF">K3G42_017405</name>
</gene>
<dbReference type="EMBL" id="CM037615">
    <property type="protein sequence ID" value="KAH8013336.1"/>
    <property type="molecule type" value="Genomic_DNA"/>
</dbReference>
<sequence length="431" mass="49432">MWPCVLNQNCFHYYYNVTDWSTCQLSKNAICGEGIKNRLLSCVRSDGKTVTMNYCEQLNLEKPAKMIAHCLVECVVRCCVPDLLSCKHKEKEGFAQLNSLSIETVQQNPATVWFLENGPHAELRVDSVEMESKYGTSRAWYIMALYQQHLNRWKVHYVEIFRLKKVCFCFLVLCLAQIFYMHYGFKQYAATTPSDCHLTEWSEWSSCELTCIDGRSFESTGRQSRSRTFIIQSFENQDSCPEQELETRPCSGGKCYNYVWKASLWQDNERTVWCQRSDGVNVTGGCSIQRQPTTTRHCSPACKKPFSYCTQSGVCGCKRGYTEIMRSDGFLDYCMKIPGLEDKKADVKTNAAKNKPINSKMHDIFKGWSIQPFNPDGKLKIWVYGVSAGGFFIIVSLIFTSYLLCKKPKQQQHSPPQQKCLTLAYDGDVDM</sequence>
<organism evidence="1 2">
    <name type="scientific">Sphaerodactylus townsendi</name>
    <dbReference type="NCBI Taxonomy" id="933632"/>
    <lineage>
        <taxon>Eukaryota</taxon>
        <taxon>Metazoa</taxon>
        <taxon>Chordata</taxon>
        <taxon>Craniata</taxon>
        <taxon>Vertebrata</taxon>
        <taxon>Euteleostomi</taxon>
        <taxon>Lepidosauria</taxon>
        <taxon>Squamata</taxon>
        <taxon>Bifurcata</taxon>
        <taxon>Gekkota</taxon>
        <taxon>Sphaerodactylidae</taxon>
        <taxon>Sphaerodactylus</taxon>
    </lineage>
</organism>
<dbReference type="Proteomes" id="UP000827872">
    <property type="component" value="Linkage Group LG02"/>
</dbReference>
<name>A0ACB8G164_9SAUR</name>
<accession>A0ACB8G164</accession>
<evidence type="ECO:0000313" key="1">
    <source>
        <dbReference type="EMBL" id="KAH8013336.1"/>
    </source>
</evidence>